<evidence type="ECO:0000313" key="4">
    <source>
        <dbReference type="EMBL" id="MDF9300628.1"/>
    </source>
</evidence>
<evidence type="ECO:0000256" key="2">
    <source>
        <dbReference type="ARBA" id="ARBA00022457"/>
    </source>
</evidence>
<dbReference type="PROSITE" id="PS50173">
    <property type="entry name" value="UMUC"/>
    <property type="match status" value="1"/>
</dbReference>
<sequence>MYSIDESILDVIDSWQYWQSQFGKDITLKGGARLIQLAVKQELGLYLTVGIGDTPAMAKFALDLEAKHDFNKIVHKLRIPRC</sequence>
<organism evidence="4 5">
    <name type="scientific">Weissella fermenti</name>
    <dbReference type="NCBI Taxonomy" id="2987699"/>
    <lineage>
        <taxon>Bacteria</taxon>
        <taxon>Bacillati</taxon>
        <taxon>Bacillota</taxon>
        <taxon>Bacilli</taxon>
        <taxon>Lactobacillales</taxon>
        <taxon>Lactobacillaceae</taxon>
        <taxon>Weissella</taxon>
    </lineage>
</organism>
<protein>
    <recommendedName>
        <fullName evidence="3">UmuC domain-containing protein</fullName>
    </recommendedName>
</protein>
<comment type="similarity">
    <text evidence="1">Belongs to the DNA polymerase type-Y family.</text>
</comment>
<dbReference type="SUPFAM" id="SSF56672">
    <property type="entry name" value="DNA/RNA polymerases"/>
    <property type="match status" value="1"/>
</dbReference>
<evidence type="ECO:0000313" key="5">
    <source>
        <dbReference type="Proteomes" id="UP001146336"/>
    </source>
</evidence>
<dbReference type="EMBL" id="JAOZFC020000003">
    <property type="protein sequence ID" value="MDF9300628.1"/>
    <property type="molecule type" value="Genomic_DNA"/>
</dbReference>
<comment type="caution">
    <text evidence="4">The sequence shown here is derived from an EMBL/GenBank/DDBJ whole genome shotgun (WGS) entry which is preliminary data.</text>
</comment>
<keyword evidence="2" id="KW-0515">Mutator protein</keyword>
<dbReference type="InterPro" id="IPR001126">
    <property type="entry name" value="UmuC"/>
</dbReference>
<evidence type="ECO:0000259" key="3">
    <source>
        <dbReference type="PROSITE" id="PS50173"/>
    </source>
</evidence>
<gene>
    <name evidence="4" type="ORF">OIT47_010145</name>
</gene>
<reference evidence="4" key="1">
    <citation type="submission" date="2023-03" db="EMBL/GenBank/DDBJ databases">
        <title>Comparative genomics of Weissella fermenti BK2, and weissella type species.</title>
        <authorList>
            <person name="Lee J.K."/>
            <person name="Baek J.H."/>
            <person name="Kim J.M."/>
            <person name="Choi D.G."/>
            <person name="Jeon C.O."/>
        </authorList>
    </citation>
    <scope>NUCLEOTIDE SEQUENCE</scope>
    <source>
        <strain evidence="4">BK2</strain>
    </source>
</reference>
<dbReference type="Pfam" id="PF00817">
    <property type="entry name" value="IMS"/>
    <property type="match status" value="1"/>
</dbReference>
<feature type="domain" description="UmuC" evidence="3">
    <location>
        <begin position="1"/>
        <end position="61"/>
    </location>
</feature>
<dbReference type="InterPro" id="IPR043128">
    <property type="entry name" value="Rev_trsase/Diguanyl_cyclase"/>
</dbReference>
<accession>A0ABT6D521</accession>
<evidence type="ECO:0000256" key="1">
    <source>
        <dbReference type="ARBA" id="ARBA00010945"/>
    </source>
</evidence>
<dbReference type="Proteomes" id="UP001146336">
    <property type="component" value="Unassembled WGS sequence"/>
</dbReference>
<keyword evidence="5" id="KW-1185">Reference proteome</keyword>
<dbReference type="RefSeq" id="WP_242458290.1">
    <property type="nucleotide sequence ID" value="NZ_JAOZFC020000003.1"/>
</dbReference>
<dbReference type="InterPro" id="IPR043502">
    <property type="entry name" value="DNA/RNA_pol_sf"/>
</dbReference>
<dbReference type="Gene3D" id="3.30.70.270">
    <property type="match status" value="1"/>
</dbReference>
<name>A0ABT6D521_9LACO</name>
<proteinExistence type="inferred from homology"/>